<keyword evidence="1" id="KW-0812">Transmembrane</keyword>
<dbReference type="EMBL" id="JBHSWB010000004">
    <property type="protein sequence ID" value="MFC6663859.1"/>
    <property type="molecule type" value="Genomic_DNA"/>
</dbReference>
<proteinExistence type="predicted"/>
<evidence type="ECO:0000256" key="1">
    <source>
        <dbReference type="SAM" id="Phobius"/>
    </source>
</evidence>
<protein>
    <submittedName>
        <fullName evidence="2">Uncharacterized protein</fullName>
    </submittedName>
</protein>
<gene>
    <name evidence="2" type="ORF">ACFP90_28100</name>
</gene>
<evidence type="ECO:0000313" key="3">
    <source>
        <dbReference type="Proteomes" id="UP001596317"/>
    </source>
</evidence>
<sequence>MTLFWPTFMISLCFLLLSMLSPEQLWVAVVAMAAAGCLVRRLAVLLTAAGAAALLSLSPLAAGSEAPHFLAVLALAYTLALGFRGLPAWSAHPSTAAPAPTQH</sequence>
<dbReference type="RefSeq" id="WP_224609848.1">
    <property type="nucleotide sequence ID" value="NZ_JAIQXV010000012.1"/>
</dbReference>
<keyword evidence="1" id="KW-0472">Membrane</keyword>
<organism evidence="2 3">
    <name type="scientific">Deinococcus multiflagellatus</name>
    <dbReference type="NCBI Taxonomy" id="1656887"/>
    <lineage>
        <taxon>Bacteria</taxon>
        <taxon>Thermotogati</taxon>
        <taxon>Deinococcota</taxon>
        <taxon>Deinococci</taxon>
        <taxon>Deinococcales</taxon>
        <taxon>Deinococcaceae</taxon>
        <taxon>Deinococcus</taxon>
    </lineage>
</organism>
<name>A0ABW1ZV46_9DEIO</name>
<feature type="transmembrane region" description="Helical" evidence="1">
    <location>
        <begin position="43"/>
        <end position="62"/>
    </location>
</feature>
<dbReference type="Proteomes" id="UP001596317">
    <property type="component" value="Unassembled WGS sequence"/>
</dbReference>
<feature type="transmembrane region" description="Helical" evidence="1">
    <location>
        <begin position="69"/>
        <end position="86"/>
    </location>
</feature>
<accession>A0ABW1ZV46</accession>
<reference evidence="3" key="1">
    <citation type="journal article" date="2019" name="Int. J. Syst. Evol. Microbiol.">
        <title>The Global Catalogue of Microorganisms (GCM) 10K type strain sequencing project: providing services to taxonomists for standard genome sequencing and annotation.</title>
        <authorList>
            <consortium name="The Broad Institute Genomics Platform"/>
            <consortium name="The Broad Institute Genome Sequencing Center for Infectious Disease"/>
            <person name="Wu L."/>
            <person name="Ma J."/>
        </authorList>
    </citation>
    <scope>NUCLEOTIDE SEQUENCE [LARGE SCALE GENOMIC DNA]</scope>
    <source>
        <strain evidence="3">CCUG 63830</strain>
    </source>
</reference>
<comment type="caution">
    <text evidence="2">The sequence shown here is derived from an EMBL/GenBank/DDBJ whole genome shotgun (WGS) entry which is preliminary data.</text>
</comment>
<evidence type="ECO:0000313" key="2">
    <source>
        <dbReference type="EMBL" id="MFC6663859.1"/>
    </source>
</evidence>
<keyword evidence="1" id="KW-1133">Transmembrane helix</keyword>
<keyword evidence="3" id="KW-1185">Reference proteome</keyword>